<feature type="transmembrane region" description="Helical" evidence="2">
    <location>
        <begin position="219"/>
        <end position="239"/>
    </location>
</feature>
<dbReference type="PANTHER" id="PTHR42709">
    <property type="entry name" value="ALKALINE PHOSPHATASE LIKE PROTEIN"/>
    <property type="match status" value="1"/>
</dbReference>
<dbReference type="Pfam" id="PF09335">
    <property type="entry name" value="VTT_dom"/>
    <property type="match status" value="1"/>
</dbReference>
<dbReference type="InterPro" id="IPR051311">
    <property type="entry name" value="DedA_domain"/>
</dbReference>
<accession>A0A4V5LS57</accession>
<protein>
    <submittedName>
        <fullName evidence="5">Phosphatase PAP2 family protein</fullName>
    </submittedName>
</protein>
<feature type="transmembrane region" description="Helical" evidence="2">
    <location>
        <begin position="371"/>
        <end position="391"/>
    </location>
</feature>
<evidence type="ECO:0000256" key="1">
    <source>
        <dbReference type="ARBA" id="ARBA00010792"/>
    </source>
</evidence>
<dbReference type="Proteomes" id="UP000309673">
    <property type="component" value="Unassembled WGS sequence"/>
</dbReference>
<dbReference type="Gene3D" id="1.20.144.10">
    <property type="entry name" value="Phosphatidic acid phosphatase type 2/haloperoxidase"/>
    <property type="match status" value="1"/>
</dbReference>
<evidence type="ECO:0000259" key="4">
    <source>
        <dbReference type="Pfam" id="PF09335"/>
    </source>
</evidence>
<feature type="transmembrane region" description="Helical" evidence="2">
    <location>
        <begin position="170"/>
        <end position="189"/>
    </location>
</feature>
<feature type="transmembrane region" description="Helical" evidence="2">
    <location>
        <begin position="306"/>
        <end position="325"/>
    </location>
</feature>
<dbReference type="GO" id="GO:0005886">
    <property type="term" value="C:plasma membrane"/>
    <property type="evidence" value="ECO:0007669"/>
    <property type="project" value="TreeGrafter"/>
</dbReference>
<feature type="transmembrane region" description="Helical" evidence="2">
    <location>
        <begin position="107"/>
        <end position="130"/>
    </location>
</feature>
<keyword evidence="2" id="KW-0812">Transmembrane</keyword>
<keyword evidence="2" id="KW-1133">Transmembrane helix</keyword>
<feature type="domain" description="Phosphatidic acid phosphatase type 2/haloperoxidase" evidence="3">
    <location>
        <begin position="337"/>
        <end position="409"/>
    </location>
</feature>
<dbReference type="Pfam" id="PF01569">
    <property type="entry name" value="PAP2"/>
    <property type="match status" value="1"/>
</dbReference>
<dbReference type="InterPro" id="IPR000326">
    <property type="entry name" value="PAP2/HPO"/>
</dbReference>
<keyword evidence="6" id="KW-1185">Reference proteome</keyword>
<sequence length="427" mass="47912">MSFFTHMLEQYGYGVLFLALMLELIAVPLPGEFIMTYAGLIVYQGQLNWLLSIVAAGSGACIGKTVSYWIGYRLGQPFFEKYGSRIHFGPDKLDNVSHWYQRYGNKLLLIAFFIPGVRHITGIFSGVTGLPFRKYAVYAYTGAVIWVSIFISLGRLLGPKWEKYHHTVNRYMIIIGVLSALIYLCVYVFRKKKDKLRVLMVRALNIALLRYNSMRRVRFIIFIAFAFFVIFASLLIGLIQDFLAHEFVLFDEVAAYIVHQIIGPNESESMNRAALLGSNAIIVPVLLLTGLWIAFKGKDRRLEWSIFVWAAVGGEGLSQALRYVFHRPGPAGSSSVFTFPSEQAMLSFAIYGFAAYLALRHGGKFPIRAGVVIVVFAVCLIVGISQVYLGVEYPSDVSAGYVFGGIWLTMNVILLEVLRAARHVTTE</sequence>
<feature type="transmembrane region" description="Helical" evidence="2">
    <location>
        <begin position="137"/>
        <end position="158"/>
    </location>
</feature>
<keyword evidence="2" id="KW-0472">Membrane</keyword>
<dbReference type="RefSeq" id="WP_136777854.1">
    <property type="nucleotide sequence ID" value="NZ_SUPK01000005.1"/>
</dbReference>
<dbReference type="PANTHER" id="PTHR42709:SF9">
    <property type="entry name" value="ALKALINE PHOSPHATASE LIKE PROTEIN"/>
    <property type="match status" value="1"/>
</dbReference>
<feature type="transmembrane region" description="Helical" evidence="2">
    <location>
        <begin position="12"/>
        <end position="35"/>
    </location>
</feature>
<dbReference type="InterPro" id="IPR032816">
    <property type="entry name" value="VTT_dom"/>
</dbReference>
<feature type="domain" description="VTT" evidence="4">
    <location>
        <begin position="29"/>
        <end position="155"/>
    </location>
</feature>
<comment type="caution">
    <text evidence="5">The sequence shown here is derived from an EMBL/GenBank/DDBJ whole genome shotgun (WGS) entry which is preliminary data.</text>
</comment>
<evidence type="ECO:0000313" key="5">
    <source>
        <dbReference type="EMBL" id="TJY41719.1"/>
    </source>
</evidence>
<feature type="transmembrane region" description="Helical" evidence="2">
    <location>
        <begin position="337"/>
        <end position="359"/>
    </location>
</feature>
<proteinExistence type="inferred from homology"/>
<reference evidence="5 6" key="1">
    <citation type="submission" date="2019-04" db="EMBL/GenBank/DDBJ databases">
        <title>Cohnella sp. nov., isolated from soil.</title>
        <authorList>
            <person name="Kim W."/>
        </authorList>
    </citation>
    <scope>NUCLEOTIDE SEQUENCE [LARGE SCALE GENOMIC DNA]</scope>
    <source>
        <strain evidence="5 6">CAU 1483</strain>
    </source>
</reference>
<dbReference type="AlphaFoldDB" id="A0A4V5LS57"/>
<feature type="transmembrane region" description="Helical" evidence="2">
    <location>
        <begin position="397"/>
        <end position="418"/>
    </location>
</feature>
<dbReference type="InterPro" id="IPR036938">
    <property type="entry name" value="PAP2/HPO_sf"/>
</dbReference>
<comment type="similarity">
    <text evidence="1">Belongs to the DedA family.</text>
</comment>
<dbReference type="SUPFAM" id="SSF48317">
    <property type="entry name" value="Acid phosphatase/Vanadium-dependent haloperoxidase"/>
    <property type="match status" value="1"/>
</dbReference>
<name>A0A4V5LS57_9BACL</name>
<feature type="transmembrane region" description="Helical" evidence="2">
    <location>
        <begin position="273"/>
        <end position="294"/>
    </location>
</feature>
<dbReference type="CDD" id="cd03392">
    <property type="entry name" value="PAP2_like_2"/>
    <property type="match status" value="1"/>
</dbReference>
<dbReference type="OrthoDB" id="9782291at2"/>
<evidence type="ECO:0000259" key="3">
    <source>
        <dbReference type="Pfam" id="PF01569"/>
    </source>
</evidence>
<evidence type="ECO:0000256" key="2">
    <source>
        <dbReference type="SAM" id="Phobius"/>
    </source>
</evidence>
<evidence type="ECO:0000313" key="6">
    <source>
        <dbReference type="Proteomes" id="UP000309673"/>
    </source>
</evidence>
<organism evidence="5 6">
    <name type="scientific">Cohnella pontilimi</name>
    <dbReference type="NCBI Taxonomy" id="2564100"/>
    <lineage>
        <taxon>Bacteria</taxon>
        <taxon>Bacillati</taxon>
        <taxon>Bacillota</taxon>
        <taxon>Bacilli</taxon>
        <taxon>Bacillales</taxon>
        <taxon>Paenibacillaceae</taxon>
        <taxon>Cohnella</taxon>
    </lineage>
</organism>
<dbReference type="EMBL" id="SUPK01000005">
    <property type="protein sequence ID" value="TJY41719.1"/>
    <property type="molecule type" value="Genomic_DNA"/>
</dbReference>
<feature type="transmembrane region" description="Helical" evidence="2">
    <location>
        <begin position="47"/>
        <end position="70"/>
    </location>
</feature>
<gene>
    <name evidence="5" type="ORF">E5161_10915</name>
</gene>